<protein>
    <recommendedName>
        <fullName evidence="5">Probable RNA polymerase II nuclear localization protein SLC7A6OS</fullName>
    </recommendedName>
</protein>
<feature type="domain" description="Transcription factor Iwr1" evidence="11">
    <location>
        <begin position="103"/>
        <end position="188"/>
    </location>
</feature>
<sequence>MKADPVVFTLFKTQNEGEKDEELLKFPVVDYQRLPLSLEEPTVQESSSGLVEESHQNPLSFVDEAAIGAIGDYQANTGKRENLPETITLNGKPLVPFSPTNNDQFVFDYYRIQPSGRGLDSSQVAMYNAEIAVANAVCDELFDVRFTSKIEAELVHELADSEGSDVAADDDDDSNAENNWRNEYPDEDSADDYEEHDDTDFDDYDDERRWRQEAYSEEGVRHQLEKFSVGNRNEPYLNDSTDED</sequence>
<evidence type="ECO:0000256" key="5">
    <source>
        <dbReference type="ARBA" id="ARBA00017036"/>
    </source>
</evidence>
<dbReference type="Proteomes" id="UP000835052">
    <property type="component" value="Unassembled WGS sequence"/>
</dbReference>
<accession>A0A8S1HYK6</accession>
<proteinExistence type="inferred from homology"/>
<dbReference type="PANTHER" id="PTHR31196:SF2">
    <property type="entry name" value="RNA POLYMERASE II NUCLEAR LOCALIZATION PROTEIN SLC7A6OS-RELATED"/>
    <property type="match status" value="1"/>
</dbReference>
<keyword evidence="6" id="KW-0813">Transport</keyword>
<evidence type="ECO:0000313" key="13">
    <source>
        <dbReference type="Proteomes" id="UP000835052"/>
    </source>
</evidence>
<reference evidence="12" key="1">
    <citation type="submission" date="2020-10" db="EMBL/GenBank/DDBJ databases">
        <authorList>
            <person name="Kikuchi T."/>
        </authorList>
    </citation>
    <scope>NUCLEOTIDE SEQUENCE</scope>
    <source>
        <strain evidence="12">NKZ352</strain>
    </source>
</reference>
<dbReference type="PANTHER" id="PTHR31196">
    <property type="entry name" value="RNA POLYMERASE II NUCLEAR LOCALIZATION PROTEIN SLC7A6OS-RELATED"/>
    <property type="match status" value="1"/>
</dbReference>
<keyword evidence="13" id="KW-1185">Reference proteome</keyword>
<gene>
    <name evidence="12" type="ORF">CAUJ_LOCUS15710</name>
</gene>
<evidence type="ECO:0000259" key="11">
    <source>
        <dbReference type="Pfam" id="PF08574"/>
    </source>
</evidence>
<comment type="similarity">
    <text evidence="4">Belongs to the IWR1/SLC7A6OS family.</text>
</comment>
<dbReference type="OrthoDB" id="5838155at2759"/>
<dbReference type="InterPro" id="IPR040218">
    <property type="entry name" value="SLC7A6OS"/>
</dbReference>
<comment type="function">
    <text evidence="1">Directs RNA polymerase II nuclear import.</text>
</comment>
<dbReference type="GO" id="GO:0005737">
    <property type="term" value="C:cytoplasm"/>
    <property type="evidence" value="ECO:0007669"/>
    <property type="project" value="UniProtKB-SubCell"/>
</dbReference>
<evidence type="ECO:0000313" key="12">
    <source>
        <dbReference type="EMBL" id="CAD6199811.1"/>
    </source>
</evidence>
<keyword evidence="9" id="KW-0539">Nucleus</keyword>
<evidence type="ECO:0000256" key="4">
    <source>
        <dbReference type="ARBA" id="ARBA00010218"/>
    </source>
</evidence>
<dbReference type="GO" id="GO:0015031">
    <property type="term" value="P:protein transport"/>
    <property type="evidence" value="ECO:0007669"/>
    <property type="project" value="UniProtKB-KW"/>
</dbReference>
<dbReference type="AlphaFoldDB" id="A0A8S1HYK6"/>
<evidence type="ECO:0000256" key="6">
    <source>
        <dbReference type="ARBA" id="ARBA00022448"/>
    </source>
</evidence>
<organism evidence="12 13">
    <name type="scientific">Caenorhabditis auriculariae</name>
    <dbReference type="NCBI Taxonomy" id="2777116"/>
    <lineage>
        <taxon>Eukaryota</taxon>
        <taxon>Metazoa</taxon>
        <taxon>Ecdysozoa</taxon>
        <taxon>Nematoda</taxon>
        <taxon>Chromadorea</taxon>
        <taxon>Rhabditida</taxon>
        <taxon>Rhabditina</taxon>
        <taxon>Rhabditomorpha</taxon>
        <taxon>Rhabditoidea</taxon>
        <taxon>Rhabditidae</taxon>
        <taxon>Peloderinae</taxon>
        <taxon>Caenorhabditis</taxon>
    </lineage>
</organism>
<keyword evidence="8" id="KW-0653">Protein transport</keyword>
<name>A0A8S1HYK6_9PELO</name>
<keyword evidence="7" id="KW-0963">Cytoplasm</keyword>
<feature type="region of interest" description="Disordered" evidence="10">
    <location>
        <begin position="161"/>
        <end position="244"/>
    </location>
</feature>
<evidence type="ECO:0000256" key="7">
    <source>
        <dbReference type="ARBA" id="ARBA00022490"/>
    </source>
</evidence>
<evidence type="ECO:0000256" key="3">
    <source>
        <dbReference type="ARBA" id="ARBA00004496"/>
    </source>
</evidence>
<feature type="compositionally biased region" description="Acidic residues" evidence="10">
    <location>
        <begin position="185"/>
        <end position="205"/>
    </location>
</feature>
<evidence type="ECO:0000256" key="10">
    <source>
        <dbReference type="SAM" id="MobiDB-lite"/>
    </source>
</evidence>
<evidence type="ECO:0000256" key="1">
    <source>
        <dbReference type="ARBA" id="ARBA00003202"/>
    </source>
</evidence>
<dbReference type="GO" id="GO:0005634">
    <property type="term" value="C:nucleus"/>
    <property type="evidence" value="ECO:0007669"/>
    <property type="project" value="UniProtKB-SubCell"/>
</dbReference>
<dbReference type="Pfam" id="PF08574">
    <property type="entry name" value="Iwr1"/>
    <property type="match status" value="1"/>
</dbReference>
<evidence type="ECO:0000256" key="8">
    <source>
        <dbReference type="ARBA" id="ARBA00022927"/>
    </source>
</evidence>
<evidence type="ECO:0000256" key="2">
    <source>
        <dbReference type="ARBA" id="ARBA00004123"/>
    </source>
</evidence>
<dbReference type="InterPro" id="IPR013883">
    <property type="entry name" value="TF_Iwr1_dom"/>
</dbReference>
<comment type="subcellular location">
    <subcellularLocation>
        <location evidence="3">Cytoplasm</location>
    </subcellularLocation>
    <subcellularLocation>
        <location evidence="2">Nucleus</location>
    </subcellularLocation>
</comment>
<feature type="compositionally biased region" description="Acidic residues" evidence="10">
    <location>
        <begin position="161"/>
        <end position="175"/>
    </location>
</feature>
<feature type="compositionally biased region" description="Basic and acidic residues" evidence="10">
    <location>
        <begin position="206"/>
        <end position="225"/>
    </location>
</feature>
<comment type="caution">
    <text evidence="12">The sequence shown here is derived from an EMBL/GenBank/DDBJ whole genome shotgun (WGS) entry which is preliminary data.</text>
</comment>
<dbReference type="GO" id="GO:0032502">
    <property type="term" value="P:developmental process"/>
    <property type="evidence" value="ECO:0007669"/>
    <property type="project" value="TreeGrafter"/>
</dbReference>
<dbReference type="EMBL" id="CAJGYM010000205">
    <property type="protein sequence ID" value="CAD6199811.1"/>
    <property type="molecule type" value="Genomic_DNA"/>
</dbReference>
<evidence type="ECO:0000256" key="9">
    <source>
        <dbReference type="ARBA" id="ARBA00023242"/>
    </source>
</evidence>